<dbReference type="Proteomes" id="UP000005143">
    <property type="component" value="Unassembled WGS sequence"/>
</dbReference>
<evidence type="ECO:0000259" key="2">
    <source>
        <dbReference type="PROSITE" id="PS50125"/>
    </source>
</evidence>
<protein>
    <submittedName>
        <fullName evidence="3">Adenylate cyclase</fullName>
        <ecNumber evidence="3">4.6.1.1</ecNumber>
    </submittedName>
</protein>
<dbReference type="PROSITE" id="PS50125">
    <property type="entry name" value="GUANYLATE_CYCLASE_2"/>
    <property type="match status" value="1"/>
</dbReference>
<dbReference type="PATRIC" id="fig|1097667.3.peg.3211"/>
<feature type="domain" description="Guanylate cyclase" evidence="2">
    <location>
        <begin position="214"/>
        <end position="322"/>
    </location>
</feature>
<comment type="caution">
    <text evidence="3">The sequence shown here is derived from an EMBL/GenBank/DDBJ whole genome shotgun (WGS) entry which is preliminary data.</text>
</comment>
<reference evidence="3 4" key="1">
    <citation type="journal article" date="2013" name="Biodegradation">
        <title>Quantitative proteomic analysis of ibuprofen-degrading Patulibacter sp. strain I11.</title>
        <authorList>
            <person name="Almeida B."/>
            <person name="Kjeldal H."/>
            <person name="Lolas I."/>
            <person name="Knudsen A.D."/>
            <person name="Carvalho G."/>
            <person name="Nielsen K.L."/>
            <person name="Barreto Crespo M.T."/>
            <person name="Stensballe A."/>
            <person name="Nielsen J.L."/>
        </authorList>
    </citation>
    <scope>NUCLEOTIDE SEQUENCE [LARGE SCALE GENOMIC DNA]</scope>
    <source>
        <strain evidence="3 4">I11</strain>
    </source>
</reference>
<accession>H0E8S6</accession>
<sequence length="371" mass="39513">MSDSHDDPIPAELLDDLEGPAREARAALLRELLADGATAEELREAHGRGHLVLLPVERTLRGTPTLTTADLVRRSGVDPELFERVLQAASIAIPADDEPAWEERDAALPELIARFVDAGVAPDAIVDLGRTLGESGARIGAAAIVGLGASLTREGDGEDQLASRIARATEPAREHLADALATVVREHALDQLSRIQLSRDEIAEGRLAGATQISIGFADVVGFTRLGEELGAERLQDVAVRLAALGAEVATPDVRVVKTIGDAVMLAGARPAEVVEVLLDLLDRVDADPAFPRIRAGVATGDGVPRAGDWFGPAVNRASRVCSTARPSTLLIDDATRSRIDDAAFEWRTIGRMHLKGVGRVLLHRVRRAPR</sequence>
<proteinExistence type="inferred from homology"/>
<name>H0E8S6_9ACTN</name>
<dbReference type="OrthoDB" id="310836at2"/>
<gene>
    <name evidence="3" type="ORF">PAI11_32400</name>
</gene>
<dbReference type="Pfam" id="PF16701">
    <property type="entry name" value="Ad_Cy_reg"/>
    <property type="match status" value="1"/>
</dbReference>
<evidence type="ECO:0000256" key="1">
    <source>
        <dbReference type="ARBA" id="ARBA00005381"/>
    </source>
</evidence>
<dbReference type="EMBL" id="AGUD01000246">
    <property type="protein sequence ID" value="EHN09954.1"/>
    <property type="molecule type" value="Genomic_DNA"/>
</dbReference>
<dbReference type="AlphaFoldDB" id="H0E8S6"/>
<dbReference type="CDD" id="cd07302">
    <property type="entry name" value="CHD"/>
    <property type="match status" value="1"/>
</dbReference>
<dbReference type="RefSeq" id="WP_007577114.1">
    <property type="nucleotide sequence ID" value="NZ_AGUD01000246.1"/>
</dbReference>
<dbReference type="SUPFAM" id="SSF55073">
    <property type="entry name" value="Nucleotide cyclase"/>
    <property type="match status" value="1"/>
</dbReference>
<evidence type="ECO:0000313" key="4">
    <source>
        <dbReference type="Proteomes" id="UP000005143"/>
    </source>
</evidence>
<dbReference type="InterPro" id="IPR050697">
    <property type="entry name" value="Adenylyl/Guanylyl_Cyclase_3/4"/>
</dbReference>
<keyword evidence="4" id="KW-1185">Reference proteome</keyword>
<comment type="similarity">
    <text evidence="1">Belongs to the adenylyl cyclase class-3 family.</text>
</comment>
<dbReference type="Pfam" id="PF00211">
    <property type="entry name" value="Guanylate_cyc"/>
    <property type="match status" value="1"/>
</dbReference>
<dbReference type="GO" id="GO:0004016">
    <property type="term" value="F:adenylate cyclase activity"/>
    <property type="evidence" value="ECO:0007669"/>
    <property type="project" value="UniProtKB-EC"/>
</dbReference>
<organism evidence="3 4">
    <name type="scientific">Patulibacter medicamentivorans</name>
    <dbReference type="NCBI Taxonomy" id="1097667"/>
    <lineage>
        <taxon>Bacteria</taxon>
        <taxon>Bacillati</taxon>
        <taxon>Actinomycetota</taxon>
        <taxon>Thermoleophilia</taxon>
        <taxon>Solirubrobacterales</taxon>
        <taxon>Patulibacteraceae</taxon>
        <taxon>Patulibacter</taxon>
    </lineage>
</organism>
<dbReference type="SMART" id="SM00044">
    <property type="entry name" value="CYCc"/>
    <property type="match status" value="1"/>
</dbReference>
<dbReference type="InterPro" id="IPR029787">
    <property type="entry name" value="Nucleotide_cyclase"/>
</dbReference>
<dbReference type="Gene3D" id="3.30.70.1230">
    <property type="entry name" value="Nucleotide cyclase"/>
    <property type="match status" value="1"/>
</dbReference>
<dbReference type="InterPro" id="IPR032026">
    <property type="entry name" value="Ad_Cy_reg"/>
</dbReference>
<dbReference type="InterPro" id="IPR001054">
    <property type="entry name" value="A/G_cyclase"/>
</dbReference>
<dbReference type="EC" id="4.6.1.1" evidence="3"/>
<dbReference type="PANTHER" id="PTHR43081:SF19">
    <property type="entry name" value="PH-SENSITIVE ADENYLATE CYCLASE RV1264"/>
    <property type="match status" value="1"/>
</dbReference>
<evidence type="ECO:0000313" key="3">
    <source>
        <dbReference type="EMBL" id="EHN09954.1"/>
    </source>
</evidence>
<keyword evidence="3" id="KW-0456">Lyase</keyword>
<dbReference type="PANTHER" id="PTHR43081">
    <property type="entry name" value="ADENYLATE CYCLASE, TERMINAL-DIFFERENTIATION SPECIFIC-RELATED"/>
    <property type="match status" value="1"/>
</dbReference>
<dbReference type="GO" id="GO:0035556">
    <property type="term" value="P:intracellular signal transduction"/>
    <property type="evidence" value="ECO:0007669"/>
    <property type="project" value="InterPro"/>
</dbReference>
<dbReference type="GO" id="GO:0006171">
    <property type="term" value="P:cAMP biosynthetic process"/>
    <property type="evidence" value="ECO:0007669"/>
    <property type="project" value="TreeGrafter"/>
</dbReference>